<feature type="compositionally biased region" description="Low complexity" evidence="1">
    <location>
        <begin position="269"/>
        <end position="287"/>
    </location>
</feature>
<dbReference type="CDD" id="cd09579">
    <property type="entry name" value="SAM_Samd7_11"/>
    <property type="match status" value="1"/>
</dbReference>
<feature type="compositionally biased region" description="Low complexity" evidence="1">
    <location>
        <begin position="607"/>
        <end position="631"/>
    </location>
</feature>
<dbReference type="PROSITE" id="PS50105">
    <property type="entry name" value="SAM_DOMAIN"/>
    <property type="match status" value="1"/>
</dbReference>
<dbReference type="GO" id="GO:0045892">
    <property type="term" value="P:negative regulation of DNA-templated transcription"/>
    <property type="evidence" value="ECO:0007669"/>
    <property type="project" value="TreeGrafter"/>
</dbReference>
<dbReference type="GO" id="GO:0035102">
    <property type="term" value="C:PRC1 complex"/>
    <property type="evidence" value="ECO:0007669"/>
    <property type="project" value="TreeGrafter"/>
</dbReference>
<comment type="caution">
    <text evidence="3">The sequence shown here is derived from an EMBL/GenBank/DDBJ whole genome shotgun (WGS) entry which is preliminary data.</text>
</comment>
<proteinExistence type="predicted"/>
<accession>A0A0L0BSC6</accession>
<feature type="region of interest" description="Disordered" evidence="1">
    <location>
        <begin position="607"/>
        <end position="701"/>
    </location>
</feature>
<feature type="compositionally biased region" description="Polar residues" evidence="1">
    <location>
        <begin position="376"/>
        <end position="392"/>
    </location>
</feature>
<dbReference type="InterPro" id="IPR050548">
    <property type="entry name" value="PcG_chromatin_remod_factors"/>
</dbReference>
<dbReference type="SMART" id="SM00454">
    <property type="entry name" value="SAM"/>
    <property type="match status" value="1"/>
</dbReference>
<dbReference type="OrthoDB" id="6433810at2759"/>
<feature type="compositionally biased region" description="Low complexity" evidence="1">
    <location>
        <begin position="886"/>
        <end position="957"/>
    </location>
</feature>
<dbReference type="EMBL" id="JRES01001427">
    <property type="protein sequence ID" value="KNC22975.1"/>
    <property type="molecule type" value="Genomic_DNA"/>
</dbReference>
<feature type="compositionally biased region" description="Low complexity" evidence="1">
    <location>
        <begin position="966"/>
        <end position="997"/>
    </location>
</feature>
<dbReference type="InterPro" id="IPR013761">
    <property type="entry name" value="SAM/pointed_sf"/>
</dbReference>
<feature type="region of interest" description="Disordered" evidence="1">
    <location>
        <begin position="434"/>
        <end position="460"/>
    </location>
</feature>
<feature type="compositionally biased region" description="Basic and acidic residues" evidence="1">
    <location>
        <begin position="1010"/>
        <end position="1019"/>
    </location>
</feature>
<dbReference type="PANTHER" id="PTHR12247">
    <property type="entry name" value="POLYCOMB GROUP PROTEIN"/>
    <property type="match status" value="1"/>
</dbReference>
<organism evidence="3 4">
    <name type="scientific">Lucilia cuprina</name>
    <name type="common">Green bottle fly</name>
    <name type="synonym">Australian sheep blowfly</name>
    <dbReference type="NCBI Taxonomy" id="7375"/>
    <lineage>
        <taxon>Eukaryota</taxon>
        <taxon>Metazoa</taxon>
        <taxon>Ecdysozoa</taxon>
        <taxon>Arthropoda</taxon>
        <taxon>Hexapoda</taxon>
        <taxon>Insecta</taxon>
        <taxon>Pterygota</taxon>
        <taxon>Neoptera</taxon>
        <taxon>Endopterygota</taxon>
        <taxon>Diptera</taxon>
        <taxon>Brachycera</taxon>
        <taxon>Muscomorpha</taxon>
        <taxon>Oestroidea</taxon>
        <taxon>Calliphoridae</taxon>
        <taxon>Luciliinae</taxon>
        <taxon>Lucilia</taxon>
    </lineage>
</organism>
<protein>
    <recommendedName>
        <fullName evidence="2">SAM domain-containing protein</fullName>
    </recommendedName>
</protein>
<evidence type="ECO:0000256" key="1">
    <source>
        <dbReference type="SAM" id="MobiDB-lite"/>
    </source>
</evidence>
<feature type="compositionally biased region" description="Polar residues" evidence="1">
    <location>
        <begin position="255"/>
        <end position="268"/>
    </location>
</feature>
<feature type="domain" description="SAM" evidence="2">
    <location>
        <begin position="765"/>
        <end position="811"/>
    </location>
</feature>
<feature type="region of interest" description="Disordered" evidence="1">
    <location>
        <begin position="559"/>
        <end position="580"/>
    </location>
</feature>
<feature type="region of interest" description="Disordered" evidence="1">
    <location>
        <begin position="886"/>
        <end position="1019"/>
    </location>
</feature>
<dbReference type="Proteomes" id="UP000037069">
    <property type="component" value="Unassembled WGS sequence"/>
</dbReference>
<feature type="compositionally biased region" description="Low complexity" evidence="1">
    <location>
        <begin position="324"/>
        <end position="341"/>
    </location>
</feature>
<evidence type="ECO:0000313" key="3">
    <source>
        <dbReference type="EMBL" id="KNC22975.1"/>
    </source>
</evidence>
<dbReference type="InterPro" id="IPR001660">
    <property type="entry name" value="SAM"/>
</dbReference>
<feature type="region of interest" description="Disordered" evidence="1">
    <location>
        <begin position="376"/>
        <end position="396"/>
    </location>
</feature>
<dbReference type="GO" id="GO:0003682">
    <property type="term" value="F:chromatin binding"/>
    <property type="evidence" value="ECO:0007669"/>
    <property type="project" value="TreeGrafter"/>
</dbReference>
<feature type="region of interest" description="Disordered" evidence="1">
    <location>
        <begin position="255"/>
        <end position="354"/>
    </location>
</feature>
<dbReference type="PANTHER" id="PTHR12247:SF138">
    <property type="entry name" value="POLYHOMEOTIC DISTAL, ISOFORM A-RELATED"/>
    <property type="match status" value="1"/>
</dbReference>
<reference evidence="3 4" key="1">
    <citation type="journal article" date="2015" name="Nat. Commun.">
        <title>Lucilia cuprina genome unlocks parasitic fly biology to underpin future interventions.</title>
        <authorList>
            <person name="Anstead C.A."/>
            <person name="Korhonen P.K."/>
            <person name="Young N.D."/>
            <person name="Hall R.S."/>
            <person name="Jex A.R."/>
            <person name="Murali S.C."/>
            <person name="Hughes D.S."/>
            <person name="Lee S.F."/>
            <person name="Perry T."/>
            <person name="Stroehlein A.J."/>
            <person name="Ansell B.R."/>
            <person name="Breugelmans B."/>
            <person name="Hofmann A."/>
            <person name="Qu J."/>
            <person name="Dugan S."/>
            <person name="Lee S.L."/>
            <person name="Chao H."/>
            <person name="Dinh H."/>
            <person name="Han Y."/>
            <person name="Doddapaneni H.V."/>
            <person name="Worley K.C."/>
            <person name="Muzny D.M."/>
            <person name="Ioannidis P."/>
            <person name="Waterhouse R.M."/>
            <person name="Zdobnov E.M."/>
            <person name="James P.J."/>
            <person name="Bagnall N.H."/>
            <person name="Kotze A.C."/>
            <person name="Gibbs R.A."/>
            <person name="Richards S."/>
            <person name="Batterham P."/>
            <person name="Gasser R.B."/>
        </authorList>
    </citation>
    <scope>NUCLEOTIDE SEQUENCE [LARGE SCALE GENOMIC DNA]</scope>
    <source>
        <strain evidence="3 4">LS</strain>
        <tissue evidence="3">Full body</tissue>
    </source>
</reference>
<keyword evidence="4" id="KW-1185">Reference proteome</keyword>
<dbReference type="AlphaFoldDB" id="A0A0L0BSC6"/>
<dbReference type="GO" id="GO:0042393">
    <property type="term" value="F:histone binding"/>
    <property type="evidence" value="ECO:0007669"/>
    <property type="project" value="TreeGrafter"/>
</dbReference>
<feature type="compositionally biased region" description="Polar residues" evidence="1">
    <location>
        <begin position="662"/>
        <end position="671"/>
    </location>
</feature>
<dbReference type="Pfam" id="PF00536">
    <property type="entry name" value="SAM_1"/>
    <property type="match status" value="1"/>
</dbReference>
<feature type="compositionally biased region" description="Polar residues" evidence="1">
    <location>
        <begin position="998"/>
        <end position="1009"/>
    </location>
</feature>
<feature type="compositionally biased region" description="Polar residues" evidence="1">
    <location>
        <begin position="434"/>
        <end position="459"/>
    </location>
</feature>
<evidence type="ECO:0000259" key="2">
    <source>
        <dbReference type="PROSITE" id="PS50105"/>
    </source>
</evidence>
<feature type="region of interest" description="Disordered" evidence="1">
    <location>
        <begin position="200"/>
        <end position="239"/>
    </location>
</feature>
<dbReference type="Gene3D" id="1.10.150.50">
    <property type="entry name" value="Transcription Factor, Ets-1"/>
    <property type="match status" value="1"/>
</dbReference>
<gene>
    <name evidence="3" type="ORF">FF38_03597</name>
</gene>
<dbReference type="OMA" id="NHATRRN"/>
<feature type="compositionally biased region" description="Polar residues" evidence="1">
    <location>
        <begin position="342"/>
        <end position="352"/>
    </location>
</feature>
<dbReference type="SUPFAM" id="SSF47769">
    <property type="entry name" value="SAM/Pointed domain"/>
    <property type="match status" value="1"/>
</dbReference>
<feature type="compositionally biased region" description="Low complexity" evidence="1">
    <location>
        <begin position="676"/>
        <end position="690"/>
    </location>
</feature>
<sequence length="1019" mass="107894">MKETDTETSVIWPSWCYTDNIHHNVLKECAEIEKDLYSNINEDSNDLSLRKLTDTQEVTRKREHIKYTSGFKTRHPPIAPLSLTPITIVGEKKMLSERSLLLSGYSNNNTIESVKTNCEKSNTPPLSGDTSPVQGAGLTITPTTTAAAAAAYLYLEKVKNERMSPRVTAAQLDSLKDAIMESSAAAAAVAAAMVNNNNSNSINNNNNHNNSNSINNNSSTGSGSGSVSNCSNSSSSINNNLVNSQLQNQIANNSINNTSDESQSHSLAQSCSQTHQQQQHQFQIQKQSHQHHHHHQTQQQSLHMNSNHVKKERLSPGTNGDLQTTLSRSRSTTPSSFRGTSPQQSVHSSPSETIVPMHNLSTNLLNSIHQAAASSRHGNLSVSSPGITNANSGLPADFPTRNYSDFMRSLAAKYNNANPNDNLKRNTLFEATSNNITSQKKTSTAAQKTSYAPSPTTPINKEVSITTTSTLPPPPPLASAAISPGESTLKLTQQNKLAAAVANAAAACTSNVSPYMTSFLSSLPFSSGIFPPLIDMSSTQALITLARAAKENEIHNILSASTQHPKRSATSNSPSPSPSLNIALQQAAQFISPALIYSAQLQKQQLQQQASRQSSPRLANISNSTTSSSTSAKNNRNLGDKLNVSPLDLSSQPPASKRFKAESTSSQSSNDGLIHTTITRRASSSTATTSPSPPPLNEKSLNMNASIASPAATASAVVGSSTKTEATTTAFTPIKVASSTSATSSIAPAVTVRQCQAQSEELNSWTVDDVCAFVGSIDICAEYVKHFRDQCIDGSGLPLLTEDHLVNSLGMKLGPALKLRSVLAKKLGGPCPCVSCVAQVQQVLALQTGGMTASTAAATIATPTTTSDHTTNSISANVTAIGSSSNSSGSCNSHLPKNPLSTSSSTNCSNYNSSNSVNKNESTTATTTSSTNTIFTNSSTTNVCNNDANTNNTPRSNCNTNVGNISSPPQSSSAATAPLLQQPQQHHLHQQQHSPSQNICSNDNSNPTTYRHDNVDSSS</sequence>
<evidence type="ECO:0000313" key="4">
    <source>
        <dbReference type="Proteomes" id="UP000037069"/>
    </source>
</evidence>
<name>A0A0L0BSC6_LUCCU</name>